<dbReference type="Gene3D" id="3.30.2230.10">
    <property type="entry name" value="DUSP-like"/>
    <property type="match status" value="1"/>
</dbReference>
<dbReference type="SUPFAM" id="SSF54001">
    <property type="entry name" value="Cysteine proteinases"/>
    <property type="match status" value="1"/>
</dbReference>
<dbReference type="Pfam" id="PF00443">
    <property type="entry name" value="UCH"/>
    <property type="match status" value="1"/>
</dbReference>
<dbReference type="AlphaFoldDB" id="G0QWL4"/>
<evidence type="ECO:0000256" key="9">
    <source>
        <dbReference type="ARBA" id="ARBA00022807"/>
    </source>
</evidence>
<dbReference type="Proteomes" id="UP000008983">
    <property type="component" value="Unassembled WGS sequence"/>
</dbReference>
<dbReference type="eggNOG" id="KOG1870">
    <property type="taxonomic scope" value="Eukaryota"/>
</dbReference>
<dbReference type="GO" id="GO:0004843">
    <property type="term" value="F:cysteine-type deubiquitinase activity"/>
    <property type="evidence" value="ECO:0007669"/>
    <property type="project" value="UniProtKB-EC"/>
</dbReference>
<dbReference type="RefSeq" id="XP_004031976.1">
    <property type="nucleotide sequence ID" value="XM_004031928.1"/>
</dbReference>
<dbReference type="InterPro" id="IPR018200">
    <property type="entry name" value="USP_CS"/>
</dbReference>
<keyword evidence="15" id="KW-0012">Acyltransferase</keyword>
<proteinExistence type="inferred from homology"/>
<dbReference type="Pfam" id="PF06337">
    <property type="entry name" value="DUSP"/>
    <property type="match status" value="1"/>
</dbReference>
<keyword evidence="6 11" id="KW-0863">Zinc-finger</keyword>
<name>G0QWL4_ICHMU</name>
<dbReference type="OMA" id="QIFRTHI"/>
<evidence type="ECO:0000259" key="14">
    <source>
        <dbReference type="PROSITE" id="PS51283"/>
    </source>
</evidence>
<dbReference type="STRING" id="857967.G0QWL4"/>
<evidence type="ECO:0000259" key="13">
    <source>
        <dbReference type="PROSITE" id="PS50865"/>
    </source>
</evidence>
<dbReference type="PROSITE" id="PS00972">
    <property type="entry name" value="USP_1"/>
    <property type="match status" value="1"/>
</dbReference>
<evidence type="ECO:0000256" key="7">
    <source>
        <dbReference type="ARBA" id="ARBA00022786"/>
    </source>
</evidence>
<dbReference type="InterPro" id="IPR028889">
    <property type="entry name" value="USP"/>
</dbReference>
<evidence type="ECO:0000256" key="4">
    <source>
        <dbReference type="ARBA" id="ARBA00022670"/>
    </source>
</evidence>
<keyword evidence="5" id="KW-0479">Metal-binding</keyword>
<keyword evidence="10" id="KW-0862">Zinc</keyword>
<protein>
    <recommendedName>
        <fullName evidence="3">ubiquitinyl hydrolase 1</fullName>
        <ecNumber evidence="3">3.4.19.12</ecNumber>
    </recommendedName>
</protein>
<comment type="catalytic activity">
    <reaction evidence="1">
        <text>Thiol-dependent hydrolysis of ester, thioester, amide, peptide and isopeptide bonds formed by the C-terminal Gly of ubiquitin (a 76-residue protein attached to proteins as an intracellular targeting signal).</text>
        <dbReference type="EC" id="3.4.19.12"/>
    </reaction>
</comment>
<dbReference type="FunCoup" id="G0QWL4">
    <property type="interactions" value="280"/>
</dbReference>
<dbReference type="InterPro" id="IPR035927">
    <property type="entry name" value="DUSP-like_sf"/>
</dbReference>
<dbReference type="OrthoDB" id="265776at2759"/>
<dbReference type="GO" id="GO:0006508">
    <property type="term" value="P:proteolysis"/>
    <property type="evidence" value="ECO:0007669"/>
    <property type="project" value="UniProtKB-KW"/>
</dbReference>
<dbReference type="PANTHER" id="PTHR21646">
    <property type="entry name" value="UBIQUITIN CARBOXYL-TERMINAL HYDROLASE"/>
    <property type="match status" value="1"/>
</dbReference>
<evidence type="ECO:0000259" key="12">
    <source>
        <dbReference type="PROSITE" id="PS50235"/>
    </source>
</evidence>
<evidence type="ECO:0000256" key="1">
    <source>
        <dbReference type="ARBA" id="ARBA00000707"/>
    </source>
</evidence>
<feature type="domain" description="MYND-type" evidence="13">
    <location>
        <begin position="377"/>
        <end position="414"/>
    </location>
</feature>
<evidence type="ECO:0000256" key="5">
    <source>
        <dbReference type="ARBA" id="ARBA00022723"/>
    </source>
</evidence>
<dbReference type="InterPro" id="IPR006615">
    <property type="entry name" value="Pept_C19_DUSP"/>
</dbReference>
<dbReference type="InterPro" id="IPR050185">
    <property type="entry name" value="Ub_carboxyl-term_hydrolase"/>
</dbReference>
<keyword evidence="4" id="KW-0645">Protease</keyword>
<evidence type="ECO:0000256" key="11">
    <source>
        <dbReference type="PROSITE-ProRule" id="PRU00134"/>
    </source>
</evidence>
<keyword evidence="15" id="KW-0808">Transferase</keyword>
<dbReference type="InterPro" id="IPR038765">
    <property type="entry name" value="Papain-like_cys_pep_sf"/>
</dbReference>
<dbReference type="SUPFAM" id="SSF144232">
    <property type="entry name" value="HIT/MYND zinc finger-like"/>
    <property type="match status" value="1"/>
</dbReference>
<dbReference type="GO" id="GO:0008270">
    <property type="term" value="F:zinc ion binding"/>
    <property type="evidence" value="ECO:0007669"/>
    <property type="project" value="UniProtKB-KW"/>
</dbReference>
<keyword evidence="16" id="KW-1185">Reference proteome</keyword>
<keyword evidence="7" id="KW-0833">Ubl conjugation pathway</keyword>
<evidence type="ECO:0000313" key="16">
    <source>
        <dbReference type="Proteomes" id="UP000008983"/>
    </source>
</evidence>
<keyword evidence="9" id="KW-0788">Thiol protease</keyword>
<gene>
    <name evidence="15" type="ORF">IMG5_133260</name>
</gene>
<dbReference type="InParanoid" id="G0QWL4"/>
<keyword evidence="8 15" id="KW-0378">Hydrolase</keyword>
<evidence type="ECO:0000256" key="10">
    <source>
        <dbReference type="ARBA" id="ARBA00022833"/>
    </source>
</evidence>
<dbReference type="EMBL" id="GL984001">
    <property type="protein sequence ID" value="EGR30389.1"/>
    <property type="molecule type" value="Genomic_DNA"/>
</dbReference>
<dbReference type="Gene3D" id="3.90.70.10">
    <property type="entry name" value="Cysteine proteinases"/>
    <property type="match status" value="2"/>
</dbReference>
<dbReference type="GO" id="GO:0016579">
    <property type="term" value="P:protein deubiquitination"/>
    <property type="evidence" value="ECO:0007669"/>
    <property type="project" value="InterPro"/>
</dbReference>
<dbReference type="GeneID" id="14906500"/>
<dbReference type="EC" id="3.4.19.12" evidence="3"/>
<evidence type="ECO:0000256" key="8">
    <source>
        <dbReference type="ARBA" id="ARBA00022801"/>
    </source>
</evidence>
<dbReference type="PROSITE" id="PS01360">
    <property type="entry name" value="ZF_MYND_1"/>
    <property type="match status" value="1"/>
</dbReference>
<dbReference type="PANTHER" id="PTHR21646:SF24">
    <property type="entry name" value="UBIQUITIN CARBOXYL-TERMINAL HYDROLASE"/>
    <property type="match status" value="1"/>
</dbReference>
<dbReference type="InterPro" id="IPR002893">
    <property type="entry name" value="Znf_MYND"/>
</dbReference>
<evidence type="ECO:0000256" key="3">
    <source>
        <dbReference type="ARBA" id="ARBA00012759"/>
    </source>
</evidence>
<dbReference type="GO" id="GO:0016746">
    <property type="term" value="F:acyltransferase activity"/>
    <property type="evidence" value="ECO:0007669"/>
    <property type="project" value="UniProtKB-KW"/>
</dbReference>
<evidence type="ECO:0000256" key="2">
    <source>
        <dbReference type="ARBA" id="ARBA00009085"/>
    </source>
</evidence>
<dbReference type="PROSITE" id="PS51283">
    <property type="entry name" value="DUSP"/>
    <property type="match status" value="1"/>
</dbReference>
<evidence type="ECO:0000313" key="15">
    <source>
        <dbReference type="EMBL" id="EGR30389.1"/>
    </source>
</evidence>
<evidence type="ECO:0000256" key="6">
    <source>
        <dbReference type="ARBA" id="ARBA00022771"/>
    </source>
</evidence>
<dbReference type="PROSITE" id="PS50235">
    <property type="entry name" value="USP_3"/>
    <property type="match status" value="1"/>
</dbReference>
<sequence length="1095" mass="130136">MNFQNENESTHDRISQNQDFLINYINPIQCGLEEEKTELVNSEDENSQIEQIISNQPNGINGFHKVVQNPQFTTEELIKQANQFNILWKEFNQQFISSDCNEYYILSNQWLDQWKLNVSYDDVILGKEINTKYFGKQQFEIANIELIQEECNKKNELYYPVKSEEQYEYYVLKPNLVENQDFIFVNKKIIDFFISLKYSIKKIKRQAYHLQNGKKLIQIYYKQHPLLILNHQLLKDIDQKSLDSFSNIKKVQIFSGYNILQLKEYLCFFVNQYQHNNSQFSIIQANTPENIRLWQLGLDQNLQQLFQHILTSVNRTNNYDYKFNSTLINLEKKEDIIFEDLNFEENNLLIIEVQKDSNMGMRDFFFKLEGESDEQQCEYCQSYKVLKVLCKCKTVSYCSENCKLKDITYHSRKCEYAVEDSEEDENDLSPYQFKEQSVKGLCGLNNLGNTCYMNSALQCLSNTEPLTHYFLNKYYKKEINKDNPLGTKGKLKLWIGTDRVFYPSAIKNAVSQVQNIFSGYQQHDSQEFLSFVLDGLHEDLNRVKNKSYTEKIDSNGEEFDNIISKKSWINHLKRNQSLIVDLMQGQFKSKVICPDCSKQSITFDPFLTCTLPIPHQQIKVLDFYYIPVNNRIICTSDQFNFYENSTQKVQELKNYFARKYKVNQNRLLLCMNENQLAVIKDEEFLKDVYRKNKQQRNKVILFELEQSQQNQDDILMFIEITYFKKNISFPYKHINRNLKKQVCFPRPFYFQKDISANKIHLIVFESLKQLILRSEDFSQNYLDDLKLLSSQEFYYKYVLNEEQNQKFYQLNININKHLNEQNIQNYLQEEDDEDAQNFPYKIDEKQTLQQLIEQANEKECNISLECFFPLDSEINYEELNALSIPEKGIINEEVLIEQQLQQKENISIYECFNQFQQSEKLEENNEWYCSDCKAHKRATKQMTIYRVPNILIIHLKRFKMTGGIWNQKLTKLVTFPVEGLDITDYVVKKELPSYYYENHTDLNDDEEIKNLYVKPDFQENLFQKGQIDIEGEDNSRLLFDLYAAVNHFGGLGGGHYTAFALNNGEWYCFDDQSVQKIDQKDVCSESSYILFYKKR</sequence>
<accession>G0QWL4</accession>
<dbReference type="InterPro" id="IPR001394">
    <property type="entry name" value="Peptidase_C19_UCH"/>
</dbReference>
<organism evidence="15 16">
    <name type="scientific">Ichthyophthirius multifiliis</name>
    <name type="common">White spot disease agent</name>
    <name type="synonym">Ich</name>
    <dbReference type="NCBI Taxonomy" id="5932"/>
    <lineage>
        <taxon>Eukaryota</taxon>
        <taxon>Sar</taxon>
        <taxon>Alveolata</taxon>
        <taxon>Ciliophora</taxon>
        <taxon>Intramacronucleata</taxon>
        <taxon>Oligohymenophorea</taxon>
        <taxon>Hymenostomatida</taxon>
        <taxon>Ophryoglenina</taxon>
        <taxon>Ichthyophthirius</taxon>
    </lineage>
</organism>
<dbReference type="SUPFAM" id="SSF143791">
    <property type="entry name" value="DUSP-like"/>
    <property type="match status" value="1"/>
</dbReference>
<dbReference type="PROSITE" id="PS50865">
    <property type="entry name" value="ZF_MYND_2"/>
    <property type="match status" value="1"/>
</dbReference>
<feature type="domain" description="DUSP" evidence="14">
    <location>
        <begin position="75"/>
        <end position="208"/>
    </location>
</feature>
<reference evidence="15 16" key="1">
    <citation type="submission" date="2011-07" db="EMBL/GenBank/DDBJ databases">
        <authorList>
            <person name="Coyne R."/>
            <person name="Brami D."/>
            <person name="Johnson J."/>
            <person name="Hostetler J."/>
            <person name="Hannick L."/>
            <person name="Clark T."/>
            <person name="Cassidy-Hanley D."/>
            <person name="Inman J."/>
        </authorList>
    </citation>
    <scope>NUCLEOTIDE SEQUENCE [LARGE SCALE GENOMIC DNA]</scope>
    <source>
        <strain evidence="15 16">G5</strain>
    </source>
</reference>
<comment type="similarity">
    <text evidence="2">Belongs to the peptidase C19 family.</text>
</comment>
<feature type="domain" description="USP" evidence="12">
    <location>
        <begin position="442"/>
        <end position="1095"/>
    </location>
</feature>